<accession>A0A699QNA9</accession>
<organism evidence="1">
    <name type="scientific">Tanacetum cinerariifolium</name>
    <name type="common">Dalmatian daisy</name>
    <name type="synonym">Chrysanthemum cinerariifolium</name>
    <dbReference type="NCBI Taxonomy" id="118510"/>
    <lineage>
        <taxon>Eukaryota</taxon>
        <taxon>Viridiplantae</taxon>
        <taxon>Streptophyta</taxon>
        <taxon>Embryophyta</taxon>
        <taxon>Tracheophyta</taxon>
        <taxon>Spermatophyta</taxon>
        <taxon>Magnoliopsida</taxon>
        <taxon>eudicotyledons</taxon>
        <taxon>Gunneridae</taxon>
        <taxon>Pentapetalae</taxon>
        <taxon>asterids</taxon>
        <taxon>campanulids</taxon>
        <taxon>Asterales</taxon>
        <taxon>Asteraceae</taxon>
        <taxon>Asteroideae</taxon>
        <taxon>Anthemideae</taxon>
        <taxon>Anthemidinae</taxon>
        <taxon>Tanacetum</taxon>
    </lineage>
</organism>
<protein>
    <submittedName>
        <fullName evidence="1">Uncharacterized protein</fullName>
    </submittedName>
</protein>
<sequence length="132" mass="16032">WNEVVKQVQSRKSDVVRKYQALKRRPVPVAQARKNMMIYLKNMVGFKMDFFKGMSYKEIRPLFEEEYNEVQTLFKEGLEMDAERIKALRKRTRKEKVEKDQTSKKRVMNLKRIMQRNKSWKNNSKLKSLKEI</sequence>
<comment type="caution">
    <text evidence="1">The sequence shown here is derived from an EMBL/GenBank/DDBJ whole genome shotgun (WGS) entry which is preliminary data.</text>
</comment>
<dbReference type="AlphaFoldDB" id="A0A699QNA9"/>
<proteinExistence type="predicted"/>
<dbReference type="EMBL" id="BKCJ011046582">
    <property type="protein sequence ID" value="GFC74291.1"/>
    <property type="molecule type" value="Genomic_DNA"/>
</dbReference>
<gene>
    <name evidence="1" type="ORF">Tci_846261</name>
</gene>
<feature type="non-terminal residue" evidence="1">
    <location>
        <position position="1"/>
    </location>
</feature>
<reference evidence="1" key="1">
    <citation type="journal article" date="2019" name="Sci. Rep.">
        <title>Draft genome of Tanacetum cinerariifolium, the natural source of mosquito coil.</title>
        <authorList>
            <person name="Yamashiro T."/>
            <person name="Shiraishi A."/>
            <person name="Satake H."/>
            <person name="Nakayama K."/>
        </authorList>
    </citation>
    <scope>NUCLEOTIDE SEQUENCE</scope>
</reference>
<name>A0A699QNA9_TANCI</name>
<evidence type="ECO:0000313" key="1">
    <source>
        <dbReference type="EMBL" id="GFC74291.1"/>
    </source>
</evidence>